<keyword evidence="7" id="KW-0411">Iron-sulfur</keyword>
<keyword evidence="4" id="KW-0949">S-adenosyl-L-methionine</keyword>
<name>A0A6L5YE31_9BACT</name>
<dbReference type="InterPro" id="IPR006467">
    <property type="entry name" value="MiaB-like_bact"/>
</dbReference>
<comment type="cofactor">
    <cofactor evidence="1">
        <name>[4Fe-4S] cluster</name>
        <dbReference type="ChEBI" id="CHEBI:49883"/>
    </cofactor>
</comment>
<dbReference type="Pfam" id="PF04055">
    <property type="entry name" value="Radical_SAM"/>
    <property type="match status" value="1"/>
</dbReference>
<dbReference type="NCBIfam" id="TIGR01579">
    <property type="entry name" value="MiaB-like-C"/>
    <property type="match status" value="1"/>
</dbReference>
<evidence type="ECO:0000256" key="3">
    <source>
        <dbReference type="ARBA" id="ARBA00022679"/>
    </source>
</evidence>
<dbReference type="GO" id="GO:0035597">
    <property type="term" value="F:tRNA-2-methylthio-N(6)-dimethylallyladenosine(37) synthase activity"/>
    <property type="evidence" value="ECO:0007669"/>
    <property type="project" value="TreeGrafter"/>
</dbReference>
<evidence type="ECO:0000259" key="8">
    <source>
        <dbReference type="PROSITE" id="PS51449"/>
    </source>
</evidence>
<dbReference type="InterPro" id="IPR007197">
    <property type="entry name" value="rSAM"/>
</dbReference>
<gene>
    <name evidence="10" type="primary">mtaB</name>
    <name evidence="10" type="ORF">FYJ74_10890</name>
</gene>
<dbReference type="InterPro" id="IPR013848">
    <property type="entry name" value="Methylthiotransferase_N"/>
</dbReference>
<dbReference type="AlphaFoldDB" id="A0A6L5YE31"/>
<accession>A0A6L5YE31</accession>
<dbReference type="GO" id="GO:0051539">
    <property type="term" value="F:4 iron, 4 sulfur cluster binding"/>
    <property type="evidence" value="ECO:0007669"/>
    <property type="project" value="UniProtKB-KW"/>
</dbReference>
<dbReference type="InterPro" id="IPR058240">
    <property type="entry name" value="rSAM_sf"/>
</dbReference>
<dbReference type="PANTHER" id="PTHR43020">
    <property type="entry name" value="CDK5 REGULATORY SUBUNIT-ASSOCIATED PROTEIN 1"/>
    <property type="match status" value="1"/>
</dbReference>
<evidence type="ECO:0000259" key="9">
    <source>
        <dbReference type="PROSITE" id="PS51918"/>
    </source>
</evidence>
<feature type="domain" description="Radical SAM core" evidence="9">
    <location>
        <begin position="148"/>
        <end position="378"/>
    </location>
</feature>
<dbReference type="Gene3D" id="3.40.50.12160">
    <property type="entry name" value="Methylthiotransferase, N-terminal domain"/>
    <property type="match status" value="1"/>
</dbReference>
<keyword evidence="11" id="KW-1185">Reference proteome</keyword>
<evidence type="ECO:0000256" key="5">
    <source>
        <dbReference type="ARBA" id="ARBA00022723"/>
    </source>
</evidence>
<dbReference type="Pfam" id="PF00919">
    <property type="entry name" value="UPF0004"/>
    <property type="match status" value="1"/>
</dbReference>
<dbReference type="NCBIfam" id="TIGR00089">
    <property type="entry name" value="MiaB/RimO family radical SAM methylthiotransferase"/>
    <property type="match status" value="1"/>
</dbReference>
<evidence type="ECO:0000256" key="6">
    <source>
        <dbReference type="ARBA" id="ARBA00023004"/>
    </source>
</evidence>
<evidence type="ECO:0000313" key="11">
    <source>
        <dbReference type="Proteomes" id="UP000473699"/>
    </source>
</evidence>
<dbReference type="PROSITE" id="PS01278">
    <property type="entry name" value="MTTASE_RADICAL"/>
    <property type="match status" value="1"/>
</dbReference>
<dbReference type="Gene3D" id="3.80.30.20">
    <property type="entry name" value="tm_1862 like domain"/>
    <property type="match status" value="1"/>
</dbReference>
<dbReference type="InterPro" id="IPR023404">
    <property type="entry name" value="rSAM_horseshoe"/>
</dbReference>
<dbReference type="InterPro" id="IPR005839">
    <property type="entry name" value="Methylthiotransferase"/>
</dbReference>
<dbReference type="FunFam" id="3.80.30.20:FF:000001">
    <property type="entry name" value="tRNA-2-methylthio-N(6)-dimethylallyladenosine synthase 2"/>
    <property type="match status" value="1"/>
</dbReference>
<dbReference type="PANTHER" id="PTHR43020:SF2">
    <property type="entry name" value="MITOCHONDRIAL TRNA METHYLTHIOTRANSFERASE CDK5RAP1"/>
    <property type="match status" value="1"/>
</dbReference>
<comment type="caution">
    <text evidence="10">The sequence shown here is derived from an EMBL/GenBank/DDBJ whole genome shotgun (WGS) entry which is preliminary data.</text>
</comment>
<dbReference type="SUPFAM" id="SSF102114">
    <property type="entry name" value="Radical SAM enzymes"/>
    <property type="match status" value="1"/>
</dbReference>
<dbReference type="SFLD" id="SFLDG01082">
    <property type="entry name" value="B12-binding_domain_containing"/>
    <property type="match status" value="1"/>
</dbReference>
<dbReference type="InterPro" id="IPR006638">
    <property type="entry name" value="Elp3/MiaA/NifB-like_rSAM"/>
</dbReference>
<evidence type="ECO:0000256" key="1">
    <source>
        <dbReference type="ARBA" id="ARBA00001966"/>
    </source>
</evidence>
<dbReference type="SFLD" id="SFLDS00029">
    <property type="entry name" value="Radical_SAM"/>
    <property type="match status" value="1"/>
</dbReference>
<proteinExistence type="predicted"/>
<evidence type="ECO:0000256" key="4">
    <source>
        <dbReference type="ARBA" id="ARBA00022691"/>
    </source>
</evidence>
<dbReference type="Proteomes" id="UP000473699">
    <property type="component" value="Unassembled WGS sequence"/>
</dbReference>
<organism evidence="10 11">
    <name type="scientific">Pyramidobacter porci</name>
    <dbReference type="NCBI Taxonomy" id="2605789"/>
    <lineage>
        <taxon>Bacteria</taxon>
        <taxon>Thermotogati</taxon>
        <taxon>Synergistota</taxon>
        <taxon>Synergistia</taxon>
        <taxon>Synergistales</taxon>
        <taxon>Dethiosulfovibrionaceae</taxon>
        <taxon>Pyramidobacter</taxon>
    </lineage>
</organism>
<dbReference type="EMBL" id="VUNH01000013">
    <property type="protein sequence ID" value="MST56531.1"/>
    <property type="molecule type" value="Genomic_DNA"/>
</dbReference>
<evidence type="ECO:0000313" key="10">
    <source>
        <dbReference type="EMBL" id="MST56531.1"/>
    </source>
</evidence>
<dbReference type="GO" id="GO:0005829">
    <property type="term" value="C:cytosol"/>
    <property type="evidence" value="ECO:0007669"/>
    <property type="project" value="TreeGrafter"/>
</dbReference>
<protein>
    <submittedName>
        <fullName evidence="10">tRNA (N(6)-L-threonylcarbamoyladenosine(37)-C(2))-methylthiotransferase MtaB</fullName>
    </submittedName>
</protein>
<dbReference type="CDD" id="cd01335">
    <property type="entry name" value="Radical_SAM"/>
    <property type="match status" value="1"/>
</dbReference>
<sequence length="436" mass="48079">MPSPKSEPLRGRRVAIQALGCRTNLAEAEALASAFQRRGALVVDEPPYDAAVIVTCSVTAAADRKSRQLINRCRRAGENVCVAVCGCWAQGVGEKKAAAMGVDLLIGNRHKSELPCLVAQWLAGHKRPFEAVRGEMGRKWDALELERSPYFGRAFVKVQDGCDHRCTYCIVPVLRGPSVSRPAADILDEARRCAAAGQFELILTGVHLGLFGRDSGESFAGLIRELDKIEGIKRLRFGSLEPFSIGDDLLEALAQSPRFCRHLHLPVQSGDDEILRRMGRGHTAADYLKLVERLRAALGSDLHVSTDVMCAFPGESEAAFENTLALLKAARVGRVHGFHYSPRPGTLAATMPGQIPTEIAHARAERLKKSGQRLLAAEARRWIGREVEVLFEGRQRGRAQGYTRGYFEFRPEKESIYDELRKMTVISSKNGVLWGR</sequence>
<dbReference type="PROSITE" id="PS51449">
    <property type="entry name" value="MTTASE_N"/>
    <property type="match status" value="1"/>
</dbReference>
<keyword evidence="6" id="KW-0408">Iron</keyword>
<dbReference type="PROSITE" id="PS51918">
    <property type="entry name" value="RADICAL_SAM"/>
    <property type="match status" value="1"/>
</dbReference>
<feature type="domain" description="MTTase N-terminal" evidence="8">
    <location>
        <begin position="12"/>
        <end position="123"/>
    </location>
</feature>
<keyword evidence="3 10" id="KW-0808">Transferase</keyword>
<evidence type="ECO:0000256" key="2">
    <source>
        <dbReference type="ARBA" id="ARBA00022485"/>
    </source>
</evidence>
<dbReference type="GO" id="GO:0046872">
    <property type="term" value="F:metal ion binding"/>
    <property type="evidence" value="ECO:0007669"/>
    <property type="project" value="UniProtKB-KW"/>
</dbReference>
<keyword evidence="2" id="KW-0004">4Fe-4S</keyword>
<reference evidence="10 11" key="1">
    <citation type="submission" date="2019-08" db="EMBL/GenBank/DDBJ databases">
        <title>In-depth cultivation of the pig gut microbiome towards novel bacterial diversity and tailored functional studies.</title>
        <authorList>
            <person name="Wylensek D."/>
            <person name="Hitch T.C.A."/>
            <person name="Clavel T."/>
        </authorList>
    </citation>
    <scope>NUCLEOTIDE SEQUENCE [LARGE SCALE GENOMIC DNA]</scope>
    <source>
        <strain evidence="10 11">SM-530-WT-4B</strain>
    </source>
</reference>
<dbReference type="SMART" id="SM00729">
    <property type="entry name" value="Elp3"/>
    <property type="match status" value="1"/>
</dbReference>
<dbReference type="InterPro" id="IPR038135">
    <property type="entry name" value="Methylthiotransferase_N_sf"/>
</dbReference>
<keyword evidence="5" id="KW-0479">Metal-binding</keyword>
<evidence type="ECO:0000256" key="7">
    <source>
        <dbReference type="ARBA" id="ARBA00023014"/>
    </source>
</evidence>
<dbReference type="InterPro" id="IPR020612">
    <property type="entry name" value="Methylthiotransferase_CS"/>
</dbReference>
<dbReference type="RefSeq" id="WP_154529607.1">
    <property type="nucleotide sequence ID" value="NZ_VUNH01000013.1"/>
</dbReference>
<dbReference type="SFLD" id="SFLDG01061">
    <property type="entry name" value="methylthiotransferase"/>
    <property type="match status" value="1"/>
</dbReference>